<feature type="binding site" evidence="6">
    <location>
        <position position="478"/>
    </location>
    <ligand>
        <name>Zn(2+)</name>
        <dbReference type="ChEBI" id="CHEBI:29105"/>
    </ligand>
</feature>
<feature type="transmembrane region" description="Helical" evidence="7">
    <location>
        <begin position="436"/>
        <end position="455"/>
    </location>
</feature>
<feature type="transmembrane region" description="Helical" evidence="7">
    <location>
        <begin position="372"/>
        <end position="393"/>
    </location>
</feature>
<dbReference type="GO" id="GO:0046872">
    <property type="term" value="F:metal ion binding"/>
    <property type="evidence" value="ECO:0007669"/>
    <property type="project" value="UniProtKB-KW"/>
</dbReference>
<keyword evidence="4 7" id="KW-1133">Transmembrane helix</keyword>
<feature type="transmembrane region" description="Helical" evidence="7">
    <location>
        <begin position="344"/>
        <end position="366"/>
    </location>
</feature>
<keyword evidence="8" id="KW-1185">Reference proteome</keyword>
<evidence type="ECO:0000256" key="7">
    <source>
        <dbReference type="SAM" id="Phobius"/>
    </source>
</evidence>
<name>A0A0N5BL09_STREA</name>
<comment type="subcellular location">
    <subcellularLocation>
        <location evidence="1">Membrane</location>
        <topology evidence="1">Multi-pass membrane protein</topology>
    </subcellularLocation>
</comment>
<reference evidence="9" key="1">
    <citation type="submission" date="2017-02" db="UniProtKB">
        <authorList>
            <consortium name="WormBaseParasite"/>
        </authorList>
    </citation>
    <scope>IDENTIFICATION</scope>
</reference>
<feature type="transmembrane region" description="Helical" evidence="7">
    <location>
        <begin position="405"/>
        <end position="424"/>
    </location>
</feature>
<keyword evidence="6" id="KW-0862">Zinc</keyword>
<dbReference type="PANTHER" id="PTHR20855:SF52">
    <property type="entry name" value="ADIPONECTIN RECEPTOR PROTEIN"/>
    <property type="match status" value="1"/>
</dbReference>
<feature type="binding site" evidence="6">
    <location>
        <position position="474"/>
    </location>
    <ligand>
        <name>Zn(2+)</name>
        <dbReference type="ChEBI" id="CHEBI:29105"/>
    </ligand>
</feature>
<dbReference type="STRING" id="174720.A0A0N5BL09"/>
<dbReference type="AlphaFoldDB" id="A0A0N5BL09"/>
<evidence type="ECO:0000256" key="6">
    <source>
        <dbReference type="PIRSR" id="PIRSR604254-1"/>
    </source>
</evidence>
<feature type="binding site" evidence="6">
    <location>
        <position position="328"/>
    </location>
    <ligand>
        <name>Zn(2+)</name>
        <dbReference type="ChEBI" id="CHEBI:29105"/>
    </ligand>
</feature>
<feature type="transmembrane region" description="Helical" evidence="7">
    <location>
        <begin position="308"/>
        <end position="332"/>
    </location>
</feature>
<evidence type="ECO:0000313" key="8">
    <source>
        <dbReference type="Proteomes" id="UP000046392"/>
    </source>
</evidence>
<dbReference type="InterPro" id="IPR004254">
    <property type="entry name" value="AdipoR/HlyIII-related"/>
</dbReference>
<organism evidence="8 9">
    <name type="scientific">Strongyloides papillosus</name>
    <name type="common">Intestinal threadworm</name>
    <dbReference type="NCBI Taxonomy" id="174720"/>
    <lineage>
        <taxon>Eukaryota</taxon>
        <taxon>Metazoa</taxon>
        <taxon>Ecdysozoa</taxon>
        <taxon>Nematoda</taxon>
        <taxon>Chromadorea</taxon>
        <taxon>Rhabditida</taxon>
        <taxon>Tylenchina</taxon>
        <taxon>Panagrolaimomorpha</taxon>
        <taxon>Strongyloidoidea</taxon>
        <taxon>Strongyloididae</taxon>
        <taxon>Strongyloides</taxon>
    </lineage>
</organism>
<keyword evidence="6" id="KW-0479">Metal-binding</keyword>
<evidence type="ECO:0000256" key="1">
    <source>
        <dbReference type="ARBA" id="ARBA00004141"/>
    </source>
</evidence>
<accession>A0A0N5BL09</accession>
<feature type="transmembrane region" description="Helical" evidence="7">
    <location>
        <begin position="476"/>
        <end position="493"/>
    </location>
</feature>
<proteinExistence type="inferred from homology"/>
<dbReference type="GO" id="GO:0033211">
    <property type="term" value="P:adiponectin-activated signaling pathway"/>
    <property type="evidence" value="ECO:0007669"/>
    <property type="project" value="TreeGrafter"/>
</dbReference>
<keyword evidence="5 7" id="KW-0472">Membrane</keyword>
<dbReference type="WBParaSite" id="SPAL_0000661200.1">
    <property type="protein sequence ID" value="SPAL_0000661200.1"/>
    <property type="gene ID" value="SPAL_0000661200"/>
</dbReference>
<feature type="transmembrane region" description="Helical" evidence="7">
    <location>
        <begin position="277"/>
        <end position="296"/>
    </location>
</feature>
<evidence type="ECO:0000256" key="2">
    <source>
        <dbReference type="ARBA" id="ARBA00007018"/>
    </source>
</evidence>
<evidence type="ECO:0000256" key="4">
    <source>
        <dbReference type="ARBA" id="ARBA00022989"/>
    </source>
</evidence>
<evidence type="ECO:0000256" key="3">
    <source>
        <dbReference type="ARBA" id="ARBA00022692"/>
    </source>
</evidence>
<evidence type="ECO:0000256" key="5">
    <source>
        <dbReference type="ARBA" id="ARBA00023136"/>
    </source>
</evidence>
<comment type="similarity">
    <text evidence="2">Belongs to the ADIPOR family.</text>
</comment>
<protein>
    <submittedName>
        <fullName evidence="9">Adiponectin receptor protein</fullName>
    </submittedName>
</protein>
<dbReference type="PANTHER" id="PTHR20855">
    <property type="entry name" value="ADIPOR/PROGESTIN RECEPTOR-RELATED"/>
    <property type="match status" value="1"/>
</dbReference>
<dbReference type="Pfam" id="PF03006">
    <property type="entry name" value="HlyIII"/>
    <property type="match status" value="1"/>
</dbReference>
<dbReference type="GO" id="GO:0005886">
    <property type="term" value="C:plasma membrane"/>
    <property type="evidence" value="ECO:0007669"/>
    <property type="project" value="TreeGrafter"/>
</dbReference>
<dbReference type="Proteomes" id="UP000046392">
    <property type="component" value="Unplaced"/>
</dbReference>
<dbReference type="GO" id="GO:0038023">
    <property type="term" value="F:signaling receptor activity"/>
    <property type="evidence" value="ECO:0007669"/>
    <property type="project" value="TreeGrafter"/>
</dbReference>
<keyword evidence="3 7" id="KW-0812">Transmembrane</keyword>
<sequence>MSDCNNIKLQQIIPSECDMLLEESHMDESDKIRNNSQGNLPIDIVVETITAAVNLPDSDEEDEVITIKALNYQLGKKGFKVTEQENGADLEITTKLDETDNNDDGGRKKKSIVMFKKGHRRAWSMPYNNKEKNIVAVVNNDEYAIDDKNKKHIIRYRLHPKKEDGSKQNMNSSIELKNVPVLKDLDVPPTENLVEELNVDLDENEVLCYTEEEVGKTKTRTVIRKLWEPKWTTQNFELLPEWLQDNEYLKTGHRPPLSSFSACLKSIFTLHTETGNIWTHMYGCVIFIGISLWFLTRPETVVPPMEKFVFSAFFLGAITCLGLSFTFHTVACHSDAVGKLFSKLDYTGISLLIIGSFVPWIYYSFYCRKLPTIVYISMITILGISAIIVSLWDKFAEPAFRSIRAGVFVAMGLSSVFPVIHLLITDGFWRLVNGSSFQWLILMGFFYLLGATLYATRTPERFFPGKCDIWFQSHQLFHLFVNVAAFVHFYGIIRTASHFLEEGSCREQLMEQFGPSYEINSVDRFFGIL</sequence>
<evidence type="ECO:0000313" key="9">
    <source>
        <dbReference type="WBParaSite" id="SPAL_0000661200.1"/>
    </source>
</evidence>